<evidence type="ECO:0000313" key="2">
    <source>
        <dbReference type="EMBL" id="MBB3221865.1"/>
    </source>
</evidence>
<proteinExistence type="predicted"/>
<sequence length="57" mass="6056">MFPKPPRPEPPRRAVATQVVQQRVVQRVPDTLVAERPAGPPASAPLAPDAPAEGQPL</sequence>
<evidence type="ECO:0000256" key="1">
    <source>
        <dbReference type="SAM" id="MobiDB-lite"/>
    </source>
</evidence>
<name>A0A7W5EBK8_9BURK</name>
<comment type="caution">
    <text evidence="2">The sequence shown here is derived from an EMBL/GenBank/DDBJ whole genome shotgun (WGS) entry which is preliminary data.</text>
</comment>
<accession>A0A7W5EBK8</accession>
<reference evidence="2 3" key="1">
    <citation type="submission" date="2020-08" db="EMBL/GenBank/DDBJ databases">
        <title>Genomic Encyclopedia of Type Strains, Phase III (KMG-III): the genomes of soil and plant-associated and newly described type strains.</title>
        <authorList>
            <person name="Whitman W."/>
        </authorList>
    </citation>
    <scope>NUCLEOTIDE SEQUENCE [LARGE SCALE GENOMIC DNA]</scope>
    <source>
        <strain evidence="2 3">CECT 7753</strain>
    </source>
</reference>
<dbReference type="Proteomes" id="UP000584325">
    <property type="component" value="Unassembled WGS sequence"/>
</dbReference>
<dbReference type="AlphaFoldDB" id="A0A7W5EBK8"/>
<organism evidence="2 3">
    <name type="scientific">Pseudoduganella umbonata</name>
    <dbReference type="NCBI Taxonomy" id="864828"/>
    <lineage>
        <taxon>Bacteria</taxon>
        <taxon>Pseudomonadati</taxon>
        <taxon>Pseudomonadota</taxon>
        <taxon>Betaproteobacteria</taxon>
        <taxon>Burkholderiales</taxon>
        <taxon>Oxalobacteraceae</taxon>
        <taxon>Telluria group</taxon>
        <taxon>Pseudoduganella</taxon>
    </lineage>
</organism>
<protein>
    <submittedName>
        <fullName evidence="2">Uncharacterized protein</fullName>
    </submittedName>
</protein>
<feature type="compositionally biased region" description="Basic and acidic residues" evidence="1">
    <location>
        <begin position="1"/>
        <end position="12"/>
    </location>
</feature>
<dbReference type="EMBL" id="JACHXS010000004">
    <property type="protein sequence ID" value="MBB3221865.1"/>
    <property type="molecule type" value="Genomic_DNA"/>
</dbReference>
<feature type="compositionally biased region" description="Low complexity" evidence="1">
    <location>
        <begin position="13"/>
        <end position="28"/>
    </location>
</feature>
<feature type="region of interest" description="Disordered" evidence="1">
    <location>
        <begin position="1"/>
        <end position="57"/>
    </location>
</feature>
<feature type="compositionally biased region" description="Low complexity" evidence="1">
    <location>
        <begin position="44"/>
        <end position="57"/>
    </location>
</feature>
<evidence type="ECO:0000313" key="3">
    <source>
        <dbReference type="Proteomes" id="UP000584325"/>
    </source>
</evidence>
<gene>
    <name evidence="2" type="ORF">FHS02_002675</name>
</gene>